<evidence type="ECO:0000256" key="1">
    <source>
        <dbReference type="SAM" id="SignalP"/>
    </source>
</evidence>
<feature type="signal peptide" evidence="1">
    <location>
        <begin position="1"/>
        <end position="28"/>
    </location>
</feature>
<evidence type="ECO:0000313" key="2">
    <source>
        <dbReference type="EMBL" id="MCW3804495.1"/>
    </source>
</evidence>
<keyword evidence="1" id="KW-0732">Signal</keyword>
<dbReference type="AlphaFoldDB" id="A0AAE3MB82"/>
<feature type="chain" id="PRO_5042289879" evidence="1">
    <location>
        <begin position="29"/>
        <end position="79"/>
    </location>
</feature>
<proteinExistence type="predicted"/>
<evidence type="ECO:0000313" key="3">
    <source>
        <dbReference type="Proteomes" id="UP001207408"/>
    </source>
</evidence>
<dbReference type="RefSeq" id="WP_301197716.1">
    <property type="nucleotide sequence ID" value="NZ_JAPDPI010000003.1"/>
</dbReference>
<comment type="caution">
    <text evidence="2">The sequence shown here is derived from an EMBL/GenBank/DDBJ whole genome shotgun (WGS) entry which is preliminary data.</text>
</comment>
<dbReference type="Proteomes" id="UP001207408">
    <property type="component" value="Unassembled WGS sequence"/>
</dbReference>
<name>A0AAE3MB82_9BACT</name>
<organism evidence="2 3">
    <name type="scientific">Plebeiibacterium marinum</name>
    <dbReference type="NCBI Taxonomy" id="2992111"/>
    <lineage>
        <taxon>Bacteria</taxon>
        <taxon>Pseudomonadati</taxon>
        <taxon>Bacteroidota</taxon>
        <taxon>Bacteroidia</taxon>
        <taxon>Marinilabiliales</taxon>
        <taxon>Marinilabiliaceae</taxon>
        <taxon>Plebeiibacterium</taxon>
    </lineage>
</organism>
<reference evidence="2" key="1">
    <citation type="submission" date="2022-10" db="EMBL/GenBank/DDBJ databases">
        <authorList>
            <person name="Yu W.X."/>
        </authorList>
    </citation>
    <scope>NUCLEOTIDE SEQUENCE</scope>
    <source>
        <strain evidence="2">D04</strain>
    </source>
</reference>
<accession>A0AAE3MB82</accession>
<sequence length="79" mass="9044">MKFCKVDMKYWVLVFVALLLGSSSVLNAQEAVRDSILLSLHDAWERANTYSKELRLNKIDLKVSEENVLDAKRKKIASC</sequence>
<keyword evidence="3" id="KW-1185">Reference proteome</keyword>
<protein>
    <submittedName>
        <fullName evidence="2">Uncharacterized protein</fullName>
    </submittedName>
</protein>
<gene>
    <name evidence="2" type="ORF">OM074_02595</name>
</gene>
<dbReference type="EMBL" id="JAPDPI010000003">
    <property type="protein sequence ID" value="MCW3804495.1"/>
    <property type="molecule type" value="Genomic_DNA"/>
</dbReference>